<evidence type="ECO:0000259" key="13">
    <source>
        <dbReference type="PROSITE" id="PS50105"/>
    </source>
</evidence>
<dbReference type="CDD" id="cd09501">
    <property type="entry name" value="SAM_SARM1-like_repeat1"/>
    <property type="match status" value="1"/>
</dbReference>
<feature type="region of interest" description="Disordered" evidence="11">
    <location>
        <begin position="1193"/>
        <end position="1235"/>
    </location>
</feature>
<dbReference type="GO" id="GO:0048678">
    <property type="term" value="P:response to axon injury"/>
    <property type="evidence" value="ECO:0007669"/>
    <property type="project" value="InterPro"/>
</dbReference>
<dbReference type="InterPro" id="IPR039184">
    <property type="entry name" value="SARM1"/>
</dbReference>
<feature type="region of interest" description="Disordered" evidence="11">
    <location>
        <begin position="397"/>
        <end position="417"/>
    </location>
</feature>
<dbReference type="CDD" id="cd09502">
    <property type="entry name" value="SAM_SARM1-like_repeat2"/>
    <property type="match status" value="1"/>
</dbReference>
<feature type="region of interest" description="Disordered" evidence="11">
    <location>
        <begin position="29"/>
        <end position="129"/>
    </location>
</feature>
<evidence type="ECO:0000256" key="6">
    <source>
        <dbReference type="ARBA" id="ARBA00022737"/>
    </source>
</evidence>
<evidence type="ECO:0000256" key="3">
    <source>
        <dbReference type="ARBA" id="ARBA00011982"/>
    </source>
</evidence>
<accession>A0A8W7P4J4</accession>
<dbReference type="FunFam" id="1.10.150.50:FF:000043">
    <property type="entry name" value="Sterile alpha and TIR motif-containing 1"/>
    <property type="match status" value="1"/>
</dbReference>
<dbReference type="InterPro" id="IPR035897">
    <property type="entry name" value="Toll_tir_struct_dom_sf"/>
</dbReference>
<evidence type="ECO:0000256" key="9">
    <source>
        <dbReference type="ARBA" id="ARBA00023027"/>
    </source>
</evidence>
<dbReference type="SMART" id="SM00255">
    <property type="entry name" value="TIR"/>
    <property type="match status" value="1"/>
</dbReference>
<dbReference type="EnsemblMetazoa" id="ACOM024980-RA">
    <property type="protein sequence ID" value="ACOM024980-PA.1"/>
    <property type="gene ID" value="ACOM024980"/>
</dbReference>
<dbReference type="Gene3D" id="1.25.10.10">
    <property type="entry name" value="Leucine-rich Repeat Variant"/>
    <property type="match status" value="1"/>
</dbReference>
<feature type="compositionally biased region" description="Acidic residues" evidence="11">
    <location>
        <begin position="1387"/>
        <end position="1397"/>
    </location>
</feature>
<feature type="compositionally biased region" description="Low complexity" evidence="11">
    <location>
        <begin position="150"/>
        <end position="175"/>
    </location>
</feature>
<evidence type="ECO:0000256" key="10">
    <source>
        <dbReference type="ARBA" id="ARBA00047304"/>
    </source>
</evidence>
<sequence>MGINHQPTTPISVLRSQFFYPNRKMSDIADTGSPTLPSRHNLFASSNGGPLAASTTSGSLGNATSTSSMTTSQELLNSRSSSSSKSSKLSSSTSSTTTKHVEKSSSSTQRMSSLTSSSSSSSTTSAAAVKQGLGEMQNSIAEMKNMMGHSSSSSSTSQNLSTTTSTSSIKSSALSNHRKMSSKINDIKSRLRSSMDSLDDPQGADPLVTFPDSETDDDHLSGMASSLKPLGANGGGSGGILVPNGTNHHHHQALMNGCAAAGTTVDTVKFEQKKMTSESKTKVTTDGFSSEQATINSAESKKLQAGDLQYQEQAALAATSSRMEVDGVTAEEKGAILKEARSLKMGDFQQAEANNIAAHSRKVHSDHFSAENKAISQAQQKQTVSASGIFNQEKHVSSTTQSTFTMSNTSTISSSSQMSTLSSSSSAALGDDFPSFEDFERTIMKYSKHLAHYCLTTENRTHVVKNGLDKVVNVACVCTRNNATDHSRVGTGILEHLFKHSEDTCSNVIRLGGLDAVLFECRKNDVETLRHCAGALANLSLYGGSENQEAMINRKVPSWLFPLAFHNDENIKYYACLAIVVLVANKEIEAEVIKSGTLNLVEPFVTTHNPSEFAKSNLAHAHGQSKHWLQRLVPVLSSKREEARNLAAFHFCMEAGIKKEQGNTNIFKEIGAIEPLIRVASSPNAIASKFAAQALRLIGEEVPHKLSQQVPLWSTEDVREWVKQIGFGEYEQSFYDSKVDGDLLLQMQDHNLCDDIGMKNGILRIRFLRELQNLKKMADYSSRDTDGLHAFLSRIGPEYTIYTYTMLNAGVDIESLRTLDEDQLTATCGITNAIHRSRILQVIKLNESIPSFRSEQSAEKNLDVFVSYRRSNGSQLASLLKVHLELRGFSVFIDVERLEAGKFDNNLLQSIRHARHFLLVLTPDALNRCIDDVDCKDWVHREIVAALNSECNIIPIIDNFQWPEPEKLPEDMRGVCHFNGIRWIHDYQDACVDKVERFMRAEMNGRGGCGLLDHGSRLLSRQPGDATPTSAIYQRMHSNDSGKSSDKENSHAPSVAHHPGPGAAGGGSTGSLNGPGTSAPAPTAPHHPPRSYSSQLAQLYRKSASPARQGPTGGSAGARGAARYATKPARGVPGGMNSLPRPLHHTARPSTAELRRSSAAGLNVVSQRPPLPPKIELRSHSYDGLLDDTARLQRGKAGSREGAGVKKATEGNDEDRVDGHRETPIAEDQQDQEEPIKVASQIRKLFAEPASGGGGGGGVGSSAGSESSSIKSKNRRSRSMDDLFDDEQAAGTDCNFLDSTQSMETLLEPVSPDKQPDTPPPVACSMGGNICLNRRFVPPEEEQQAVAPELSRPSSQEQLCEKETITVDSTPRFQGGPPGPSQRDDDGTPELPDEEDVQSTHSSVTSSASGGPKKAPKPLINRYVKKVKSFMKM</sequence>
<protein>
    <recommendedName>
        <fullName evidence="3">ADP-ribosyl cyclase/cyclic ADP-ribose hydrolase</fullName>
        <ecNumber evidence="3">3.2.2.6</ecNumber>
    </recommendedName>
</protein>
<dbReference type="GO" id="GO:0019677">
    <property type="term" value="P:NAD+ catabolic process"/>
    <property type="evidence" value="ECO:0007669"/>
    <property type="project" value="UniProtKB-ARBA"/>
</dbReference>
<keyword evidence="6" id="KW-0677">Repeat</keyword>
<dbReference type="InterPro" id="IPR016024">
    <property type="entry name" value="ARM-type_fold"/>
</dbReference>
<dbReference type="Gene3D" id="3.40.50.10140">
    <property type="entry name" value="Toll/interleukin-1 receptor homology (TIR) domain"/>
    <property type="match status" value="1"/>
</dbReference>
<dbReference type="Pfam" id="PF07647">
    <property type="entry name" value="SAM_2"/>
    <property type="match status" value="1"/>
</dbReference>
<comment type="catalytic activity">
    <reaction evidence="10">
        <text>NAD(+) + H2O = ADP-D-ribose + nicotinamide + H(+)</text>
        <dbReference type="Rhea" id="RHEA:16301"/>
        <dbReference type="ChEBI" id="CHEBI:15377"/>
        <dbReference type="ChEBI" id="CHEBI:15378"/>
        <dbReference type="ChEBI" id="CHEBI:17154"/>
        <dbReference type="ChEBI" id="CHEBI:57540"/>
        <dbReference type="ChEBI" id="CHEBI:57967"/>
        <dbReference type="EC" id="3.2.2.6"/>
    </reaction>
    <physiologicalReaction direction="left-to-right" evidence="10">
        <dbReference type="Rhea" id="RHEA:16302"/>
    </physiologicalReaction>
</comment>
<evidence type="ECO:0000256" key="4">
    <source>
        <dbReference type="ARBA" id="ARBA00022490"/>
    </source>
</evidence>
<evidence type="ECO:0000256" key="5">
    <source>
        <dbReference type="ARBA" id="ARBA00022588"/>
    </source>
</evidence>
<evidence type="ECO:0000313" key="14">
    <source>
        <dbReference type="EnsemblMetazoa" id="ACOM024980-PA.1"/>
    </source>
</evidence>
<dbReference type="Pfam" id="PF00536">
    <property type="entry name" value="SAM_1"/>
    <property type="match status" value="1"/>
</dbReference>
<organism evidence="14">
    <name type="scientific">Anopheles coluzzii</name>
    <name type="common">African malaria mosquito</name>
    <dbReference type="NCBI Taxonomy" id="1518534"/>
    <lineage>
        <taxon>Eukaryota</taxon>
        <taxon>Metazoa</taxon>
        <taxon>Ecdysozoa</taxon>
        <taxon>Arthropoda</taxon>
        <taxon>Hexapoda</taxon>
        <taxon>Insecta</taxon>
        <taxon>Pterygota</taxon>
        <taxon>Neoptera</taxon>
        <taxon>Endopterygota</taxon>
        <taxon>Diptera</taxon>
        <taxon>Nematocera</taxon>
        <taxon>Culicoidea</taxon>
        <taxon>Culicidae</taxon>
        <taxon>Anophelinae</taxon>
        <taxon>Anopheles</taxon>
    </lineage>
</organism>
<name>A0A8W7P4J4_ANOCL</name>
<dbReference type="VEuPathDB" id="VectorBase:ACON2_030721"/>
<reference evidence="14" key="1">
    <citation type="submission" date="2022-08" db="UniProtKB">
        <authorList>
            <consortium name="EnsemblMetazoa"/>
        </authorList>
    </citation>
    <scope>IDENTIFICATION</scope>
</reference>
<dbReference type="SMART" id="SM00454">
    <property type="entry name" value="SAM"/>
    <property type="match status" value="2"/>
</dbReference>
<dbReference type="PROSITE" id="PS50105">
    <property type="entry name" value="SAM_DOMAIN"/>
    <property type="match status" value="1"/>
</dbReference>
<comment type="subcellular location">
    <subcellularLocation>
        <location evidence="1">Cytoplasm</location>
    </subcellularLocation>
</comment>
<feature type="domain" description="SAM" evidence="13">
    <location>
        <begin position="713"/>
        <end position="777"/>
    </location>
</feature>
<dbReference type="Gene3D" id="1.10.150.50">
    <property type="entry name" value="Transcription Factor, Ets-1"/>
    <property type="match status" value="2"/>
</dbReference>
<feature type="compositionally biased region" description="Basic and acidic residues" evidence="11">
    <location>
        <begin position="1037"/>
        <end position="1050"/>
    </location>
</feature>
<dbReference type="GO" id="GO:0005737">
    <property type="term" value="C:cytoplasm"/>
    <property type="evidence" value="ECO:0007669"/>
    <property type="project" value="UniProtKB-SubCell"/>
</dbReference>
<dbReference type="GO" id="GO:0035591">
    <property type="term" value="F:signaling adaptor activity"/>
    <property type="evidence" value="ECO:0007669"/>
    <property type="project" value="InterPro"/>
</dbReference>
<dbReference type="SUPFAM" id="SSF47769">
    <property type="entry name" value="SAM/Pointed domain"/>
    <property type="match status" value="1"/>
</dbReference>
<feature type="compositionally biased region" description="Polar residues" evidence="11">
    <location>
        <begin position="32"/>
        <end position="77"/>
    </location>
</feature>
<dbReference type="GO" id="GO:0003953">
    <property type="term" value="F:NAD+ nucleosidase activity"/>
    <property type="evidence" value="ECO:0007669"/>
    <property type="project" value="InterPro"/>
</dbReference>
<dbReference type="SUPFAM" id="SSF48371">
    <property type="entry name" value="ARM repeat"/>
    <property type="match status" value="1"/>
</dbReference>
<dbReference type="SUPFAM" id="SSF52200">
    <property type="entry name" value="Toll/Interleukin receptor TIR domain"/>
    <property type="match status" value="1"/>
</dbReference>
<dbReference type="Proteomes" id="UP000075882">
    <property type="component" value="Unassembled WGS sequence"/>
</dbReference>
<dbReference type="GO" id="GO:0030425">
    <property type="term" value="C:dendrite"/>
    <property type="evidence" value="ECO:0007669"/>
    <property type="project" value="TreeGrafter"/>
</dbReference>
<keyword evidence="8" id="KW-0391">Immunity</keyword>
<keyword evidence="9" id="KW-0520">NAD</keyword>
<feature type="compositionally biased region" description="Low complexity" evidence="11">
    <location>
        <begin position="402"/>
        <end position="417"/>
    </location>
</feature>
<dbReference type="GO" id="GO:0034128">
    <property type="term" value="P:negative regulation of MyD88-independent toll-like receptor signaling pathway"/>
    <property type="evidence" value="ECO:0007669"/>
    <property type="project" value="InterPro"/>
</dbReference>
<dbReference type="CDD" id="cd24153">
    <property type="entry name" value="SARM1_N"/>
    <property type="match status" value="1"/>
</dbReference>
<feature type="region of interest" description="Disordered" evidence="11">
    <location>
        <begin position="1247"/>
        <end position="1420"/>
    </location>
</feature>
<dbReference type="EC" id="3.2.2.6" evidence="3"/>
<keyword evidence="7" id="KW-0378">Hydrolase</keyword>
<feature type="compositionally biased region" description="Low complexity" evidence="11">
    <location>
        <begin position="78"/>
        <end position="125"/>
    </location>
</feature>
<dbReference type="PANTHER" id="PTHR22998">
    <property type="entry name" value="SARM1"/>
    <property type="match status" value="1"/>
</dbReference>
<evidence type="ECO:0000256" key="8">
    <source>
        <dbReference type="ARBA" id="ARBA00022859"/>
    </source>
</evidence>
<dbReference type="VEuPathDB" id="VectorBase:ACON2_033436"/>
<feature type="domain" description="TIR" evidence="12">
    <location>
        <begin position="860"/>
        <end position="1003"/>
    </location>
</feature>
<dbReference type="GO" id="GO:0044297">
    <property type="term" value="C:cell body"/>
    <property type="evidence" value="ECO:0007669"/>
    <property type="project" value="UniProtKB-ARBA"/>
</dbReference>
<dbReference type="FunFam" id="3.40.50.10140:FF:000012">
    <property type="entry name" value="Sterile alpha and TIR motif-containing protein"/>
    <property type="match status" value="1"/>
</dbReference>
<comment type="similarity">
    <text evidence="2">Belongs to the SARM1 family.</text>
</comment>
<dbReference type="GO" id="GO:0061809">
    <property type="term" value="F:NAD+ nucleosidase activity, cyclic ADP-ribose generating"/>
    <property type="evidence" value="ECO:0007669"/>
    <property type="project" value="UniProtKB-EC"/>
</dbReference>
<dbReference type="InterPro" id="IPR000157">
    <property type="entry name" value="TIR_dom"/>
</dbReference>
<evidence type="ECO:0000256" key="1">
    <source>
        <dbReference type="ARBA" id="ARBA00004496"/>
    </source>
</evidence>
<feature type="compositionally biased region" description="Low complexity" evidence="11">
    <location>
        <begin position="1070"/>
        <end position="1081"/>
    </location>
</feature>
<dbReference type="GO" id="GO:0007165">
    <property type="term" value="P:signal transduction"/>
    <property type="evidence" value="ECO:0007669"/>
    <property type="project" value="InterPro"/>
</dbReference>
<dbReference type="InterPro" id="IPR011989">
    <property type="entry name" value="ARM-like"/>
</dbReference>
<dbReference type="PANTHER" id="PTHR22998:SF1">
    <property type="entry name" value="NAD(+) HYDROLASE SARM1"/>
    <property type="match status" value="1"/>
</dbReference>
<dbReference type="PROSITE" id="PS50104">
    <property type="entry name" value="TIR"/>
    <property type="match status" value="1"/>
</dbReference>
<feature type="compositionally biased region" description="Gly residues" evidence="11">
    <location>
        <begin position="1251"/>
        <end position="1261"/>
    </location>
</feature>
<dbReference type="Pfam" id="PF13676">
    <property type="entry name" value="TIR_2"/>
    <property type="match status" value="1"/>
</dbReference>
<feature type="region of interest" description="Disordered" evidence="11">
    <location>
        <begin position="1036"/>
        <end position="1158"/>
    </location>
</feature>
<proteinExistence type="inferred from homology"/>
<keyword evidence="5" id="KW-0399">Innate immunity</keyword>
<evidence type="ECO:0000256" key="11">
    <source>
        <dbReference type="SAM" id="MobiDB-lite"/>
    </source>
</evidence>
<dbReference type="GO" id="GO:0045087">
    <property type="term" value="P:innate immune response"/>
    <property type="evidence" value="ECO:0007669"/>
    <property type="project" value="UniProtKB-KW"/>
</dbReference>
<feature type="compositionally biased region" description="Low complexity" evidence="11">
    <location>
        <begin position="1051"/>
        <end position="1061"/>
    </location>
</feature>
<dbReference type="FunFam" id="1.10.150.50:FF:000056">
    <property type="entry name" value="Ectoderm-expressed 4, isoform D"/>
    <property type="match status" value="1"/>
</dbReference>
<feature type="region of interest" description="Disordered" evidence="11">
    <location>
        <begin position="147"/>
        <end position="226"/>
    </location>
</feature>
<evidence type="ECO:0000259" key="12">
    <source>
        <dbReference type="PROSITE" id="PS50104"/>
    </source>
</evidence>
<dbReference type="InterPro" id="IPR001660">
    <property type="entry name" value="SAM"/>
</dbReference>
<evidence type="ECO:0000256" key="2">
    <source>
        <dbReference type="ARBA" id="ARBA00008291"/>
    </source>
</evidence>
<dbReference type="InterPro" id="IPR013761">
    <property type="entry name" value="SAM/pointed_sf"/>
</dbReference>
<feature type="compositionally biased region" description="Low complexity" evidence="11">
    <location>
        <begin position="1399"/>
        <end position="1409"/>
    </location>
</feature>
<keyword evidence="4" id="KW-0963">Cytoplasm</keyword>
<evidence type="ECO:0000256" key="7">
    <source>
        <dbReference type="ARBA" id="ARBA00022801"/>
    </source>
</evidence>